<dbReference type="OrthoDB" id="3992151at2"/>
<dbReference type="InterPro" id="IPR052158">
    <property type="entry name" value="INH-QAR"/>
</dbReference>
<dbReference type="PANTHER" id="PTHR43130:SF3">
    <property type="entry name" value="HTH-TYPE TRANSCRIPTIONAL REGULATOR RV1931C"/>
    <property type="match status" value="1"/>
</dbReference>
<dbReference type="SMART" id="SM00342">
    <property type="entry name" value="HTH_ARAC"/>
    <property type="match status" value="1"/>
</dbReference>
<accession>A0A810L9D6</accession>
<protein>
    <submittedName>
        <fullName evidence="5">AraC family transcriptional regulator</fullName>
    </submittedName>
</protein>
<evidence type="ECO:0000256" key="1">
    <source>
        <dbReference type="ARBA" id="ARBA00023015"/>
    </source>
</evidence>
<dbReference type="Gene3D" id="3.40.50.880">
    <property type="match status" value="1"/>
</dbReference>
<dbReference type="KEGG" id="aser:Asera_59650"/>
<organism evidence="5 6">
    <name type="scientific">Actinocatenispora sera</name>
    <dbReference type="NCBI Taxonomy" id="390989"/>
    <lineage>
        <taxon>Bacteria</taxon>
        <taxon>Bacillati</taxon>
        <taxon>Actinomycetota</taxon>
        <taxon>Actinomycetes</taxon>
        <taxon>Micromonosporales</taxon>
        <taxon>Micromonosporaceae</taxon>
        <taxon>Actinocatenispora</taxon>
    </lineage>
</organism>
<keyword evidence="2" id="KW-0238">DNA-binding</keyword>
<feature type="domain" description="HTH araC/xylS-type" evidence="4">
    <location>
        <begin position="224"/>
        <end position="321"/>
    </location>
</feature>
<dbReference type="Pfam" id="PF01965">
    <property type="entry name" value="DJ-1_PfpI"/>
    <property type="match status" value="1"/>
</dbReference>
<evidence type="ECO:0000313" key="5">
    <source>
        <dbReference type="EMBL" id="BCJ31857.1"/>
    </source>
</evidence>
<dbReference type="InterPro" id="IPR009057">
    <property type="entry name" value="Homeodomain-like_sf"/>
</dbReference>
<keyword evidence="1" id="KW-0805">Transcription regulation</keyword>
<dbReference type="RefSeq" id="WP_030443862.1">
    <property type="nucleotide sequence ID" value="NZ_AP023354.1"/>
</dbReference>
<evidence type="ECO:0000256" key="2">
    <source>
        <dbReference type="ARBA" id="ARBA00023125"/>
    </source>
</evidence>
<dbReference type="GO" id="GO:0003700">
    <property type="term" value="F:DNA-binding transcription factor activity"/>
    <property type="evidence" value="ECO:0007669"/>
    <property type="project" value="InterPro"/>
</dbReference>
<dbReference type="InterPro" id="IPR018062">
    <property type="entry name" value="HTH_AraC-typ_CS"/>
</dbReference>
<proteinExistence type="predicted"/>
<dbReference type="Proteomes" id="UP000680750">
    <property type="component" value="Chromosome"/>
</dbReference>
<dbReference type="GO" id="GO:0043565">
    <property type="term" value="F:sequence-specific DNA binding"/>
    <property type="evidence" value="ECO:0007669"/>
    <property type="project" value="InterPro"/>
</dbReference>
<dbReference type="PROSITE" id="PS00041">
    <property type="entry name" value="HTH_ARAC_FAMILY_1"/>
    <property type="match status" value="1"/>
</dbReference>
<dbReference type="InterPro" id="IPR018060">
    <property type="entry name" value="HTH_AraC"/>
</dbReference>
<dbReference type="Pfam" id="PF12833">
    <property type="entry name" value="HTH_18"/>
    <property type="match status" value="1"/>
</dbReference>
<gene>
    <name evidence="5" type="ORF">Asera_59650</name>
</gene>
<reference evidence="5" key="1">
    <citation type="submission" date="2020-08" db="EMBL/GenBank/DDBJ databases">
        <title>Whole genome shotgun sequence of Actinocatenispora sera NBRC 101916.</title>
        <authorList>
            <person name="Komaki H."/>
            <person name="Tamura T."/>
        </authorList>
    </citation>
    <scope>NUCLEOTIDE SEQUENCE</scope>
    <source>
        <strain evidence="5">NBRC 101916</strain>
    </source>
</reference>
<dbReference type="EMBL" id="AP023354">
    <property type="protein sequence ID" value="BCJ31857.1"/>
    <property type="molecule type" value="Genomic_DNA"/>
</dbReference>
<dbReference type="AlphaFoldDB" id="A0A810L9D6"/>
<dbReference type="CDD" id="cd03137">
    <property type="entry name" value="GATase1_AraC_1"/>
    <property type="match status" value="1"/>
</dbReference>
<dbReference type="InterPro" id="IPR002818">
    <property type="entry name" value="DJ-1/PfpI"/>
</dbReference>
<sequence length="331" mass="35804">MTTRDRQRNDRPHEVVFLLSDQVKLLDVSGPAEVFTEANRHGADYRLRYTSPDGRAVTTSVGTAVHVDSDAFGVERADTTIVPGGDHLVRRPIEPSLTDAAVHLSAVSGRVASVCTGAFVLAGAGLLDGRRATTHWRHTAVLATSFPRIDVQADAIFVADGAVFSSAGVSAGMDLALALVEADHDAHVARAVARELVLYLQRPGGQSQFSAPLRVPVPQQPALRAAVDAVVNDPGADHTVDSLAATAGVTARHLRRQFAAEIGLAPSRFVERMRLERARALLNDGYNVTEAARLSGFHSPENFRRAFTKEYGIAPSRHQRQFRTSRRDGRR</sequence>
<evidence type="ECO:0000313" key="6">
    <source>
        <dbReference type="Proteomes" id="UP000680750"/>
    </source>
</evidence>
<evidence type="ECO:0000259" key="4">
    <source>
        <dbReference type="PROSITE" id="PS01124"/>
    </source>
</evidence>
<dbReference type="Gene3D" id="1.10.10.60">
    <property type="entry name" value="Homeodomain-like"/>
    <property type="match status" value="1"/>
</dbReference>
<keyword evidence="3" id="KW-0804">Transcription</keyword>
<dbReference type="PANTHER" id="PTHR43130">
    <property type="entry name" value="ARAC-FAMILY TRANSCRIPTIONAL REGULATOR"/>
    <property type="match status" value="1"/>
</dbReference>
<dbReference type="SUPFAM" id="SSF46689">
    <property type="entry name" value="Homeodomain-like"/>
    <property type="match status" value="2"/>
</dbReference>
<dbReference type="PROSITE" id="PS01124">
    <property type="entry name" value="HTH_ARAC_FAMILY_2"/>
    <property type="match status" value="1"/>
</dbReference>
<name>A0A810L9D6_9ACTN</name>
<evidence type="ECO:0000256" key="3">
    <source>
        <dbReference type="ARBA" id="ARBA00023163"/>
    </source>
</evidence>
<dbReference type="InterPro" id="IPR029062">
    <property type="entry name" value="Class_I_gatase-like"/>
</dbReference>
<keyword evidence="6" id="KW-1185">Reference proteome</keyword>
<dbReference type="SUPFAM" id="SSF52317">
    <property type="entry name" value="Class I glutamine amidotransferase-like"/>
    <property type="match status" value="1"/>
</dbReference>